<keyword evidence="1" id="KW-0472">Membrane</keyword>
<organism evidence="2 3">
    <name type="scientific">Saccharopolyspora hordei</name>
    <dbReference type="NCBI Taxonomy" id="1838"/>
    <lineage>
        <taxon>Bacteria</taxon>
        <taxon>Bacillati</taxon>
        <taxon>Actinomycetota</taxon>
        <taxon>Actinomycetes</taxon>
        <taxon>Pseudonocardiales</taxon>
        <taxon>Pseudonocardiaceae</taxon>
        <taxon>Saccharopolyspora</taxon>
    </lineage>
</organism>
<feature type="transmembrane region" description="Helical" evidence="1">
    <location>
        <begin position="12"/>
        <end position="35"/>
    </location>
</feature>
<evidence type="ECO:0000256" key="1">
    <source>
        <dbReference type="SAM" id="Phobius"/>
    </source>
</evidence>
<keyword evidence="3" id="KW-1185">Reference proteome</keyword>
<proteinExistence type="predicted"/>
<name>A0A853AL46_9PSEU</name>
<protein>
    <submittedName>
        <fullName evidence="2">Uncharacterized protein</fullName>
    </submittedName>
</protein>
<accession>A0A853AL46</accession>
<gene>
    <name evidence="2" type="ORF">HNR68_003398</name>
</gene>
<evidence type="ECO:0000313" key="3">
    <source>
        <dbReference type="Proteomes" id="UP000587002"/>
    </source>
</evidence>
<dbReference type="AlphaFoldDB" id="A0A853AL46"/>
<comment type="caution">
    <text evidence="2">The sequence shown here is derived from an EMBL/GenBank/DDBJ whole genome shotgun (WGS) entry which is preliminary data.</text>
</comment>
<feature type="transmembrane region" description="Helical" evidence="1">
    <location>
        <begin position="47"/>
        <end position="66"/>
    </location>
</feature>
<dbReference type="Proteomes" id="UP000587002">
    <property type="component" value="Unassembled WGS sequence"/>
</dbReference>
<keyword evidence="1" id="KW-1133">Transmembrane helix</keyword>
<keyword evidence="1" id="KW-0812">Transmembrane</keyword>
<evidence type="ECO:0000313" key="2">
    <source>
        <dbReference type="EMBL" id="NYI84768.1"/>
    </source>
</evidence>
<sequence>MSSGSARTAGAFDIRSVIALLFAVYGVVLVAVGLVQPEAEKSAGVNINLWAGIGMLVFAAAFLTWARLRPITVPEGGEAEESGGETKES</sequence>
<dbReference type="RefSeq" id="WP_179722311.1">
    <property type="nucleotide sequence ID" value="NZ_BAABFH010000001.1"/>
</dbReference>
<reference evidence="2 3" key="1">
    <citation type="submission" date="2020-07" db="EMBL/GenBank/DDBJ databases">
        <title>Sequencing the genomes of 1000 actinobacteria strains.</title>
        <authorList>
            <person name="Klenk H.-P."/>
        </authorList>
    </citation>
    <scope>NUCLEOTIDE SEQUENCE [LARGE SCALE GENOMIC DNA]</scope>
    <source>
        <strain evidence="2 3">DSM 44065</strain>
    </source>
</reference>
<dbReference type="EMBL" id="JACCFJ010000001">
    <property type="protein sequence ID" value="NYI84768.1"/>
    <property type="molecule type" value="Genomic_DNA"/>
</dbReference>